<dbReference type="HAMAP" id="MF_01633">
    <property type="entry name" value="QueC"/>
    <property type="match status" value="1"/>
</dbReference>
<dbReference type="GO" id="GO:0008270">
    <property type="term" value="F:zinc ion binding"/>
    <property type="evidence" value="ECO:0007669"/>
    <property type="project" value="UniProtKB-UniRule"/>
</dbReference>
<comment type="pathway">
    <text evidence="1 11">Purine metabolism; 7-cyano-7-deazaguanine biosynthesis.</text>
</comment>
<dbReference type="GO" id="GO:0008616">
    <property type="term" value="P:tRNA queuosine(34) biosynthetic process"/>
    <property type="evidence" value="ECO:0007669"/>
    <property type="project" value="UniProtKB-UniRule"/>
</dbReference>
<reference evidence="12 13" key="1">
    <citation type="submission" date="2017-09" db="EMBL/GenBank/DDBJ databases">
        <title>Depth-based differentiation of microbial function through sediment-hosted aquifers and enrichment of novel symbionts in the deep terrestrial subsurface.</title>
        <authorList>
            <person name="Probst A.J."/>
            <person name="Ladd B."/>
            <person name="Jarett J.K."/>
            <person name="Geller-Mcgrath D.E."/>
            <person name="Sieber C.M."/>
            <person name="Emerson J.B."/>
            <person name="Anantharaman K."/>
            <person name="Thomas B.C."/>
            <person name="Malmstrom R."/>
            <person name="Stieglmeier M."/>
            <person name="Klingl A."/>
            <person name="Woyke T."/>
            <person name="Ryan C.M."/>
            <person name="Banfield J.F."/>
        </authorList>
    </citation>
    <scope>NUCLEOTIDE SEQUENCE [LARGE SCALE GENOMIC DNA]</scope>
    <source>
        <strain evidence="12">CG23_combo_of_CG06-09_8_20_14_all_41_10</strain>
    </source>
</reference>
<feature type="binding site" evidence="11">
    <location>
        <position position="194"/>
    </location>
    <ligand>
        <name>Zn(2+)</name>
        <dbReference type="ChEBI" id="CHEBI:29105"/>
    </ligand>
</feature>
<dbReference type="GO" id="GO:0005524">
    <property type="term" value="F:ATP binding"/>
    <property type="evidence" value="ECO:0007669"/>
    <property type="project" value="UniProtKB-UniRule"/>
</dbReference>
<evidence type="ECO:0000313" key="12">
    <source>
        <dbReference type="EMBL" id="PIP19544.1"/>
    </source>
</evidence>
<gene>
    <name evidence="11 12" type="primary">queC</name>
    <name evidence="12" type="ORF">COX41_02350</name>
</gene>
<evidence type="ECO:0000256" key="6">
    <source>
        <dbReference type="ARBA" id="ARBA00022833"/>
    </source>
</evidence>
<evidence type="ECO:0000256" key="1">
    <source>
        <dbReference type="ARBA" id="ARBA00005061"/>
    </source>
</evidence>
<dbReference type="PIRSF" id="PIRSF006293">
    <property type="entry name" value="ExsB"/>
    <property type="match status" value="1"/>
</dbReference>
<name>A0A2G9YJZ4_9BACT</name>
<dbReference type="NCBIfam" id="TIGR00364">
    <property type="entry name" value="7-cyano-7-deazaguanine synthase QueC"/>
    <property type="match status" value="1"/>
</dbReference>
<keyword evidence="2 11" id="KW-0436">Ligase</keyword>
<organism evidence="12 13">
    <name type="scientific">Candidatus Sherwoodlollariibacterium unditelluris</name>
    <dbReference type="NCBI Taxonomy" id="1974757"/>
    <lineage>
        <taxon>Bacteria</taxon>
        <taxon>Pseudomonadati</taxon>
        <taxon>Candidatus Omnitrophota</taxon>
        <taxon>Candidatus Sherwoodlollariibacterium</taxon>
    </lineage>
</organism>
<dbReference type="EC" id="6.3.4.20" evidence="9 11"/>
<protein>
    <recommendedName>
        <fullName evidence="9 11">7-cyano-7-deazaguanine synthase</fullName>
        <ecNumber evidence="9 11">6.3.4.20</ecNumber>
    </recommendedName>
    <alternativeName>
        <fullName evidence="11">7-cyano-7-carbaguanine synthase</fullName>
    </alternativeName>
    <alternativeName>
        <fullName evidence="11">PreQ(0) synthase</fullName>
    </alternativeName>
    <alternativeName>
        <fullName evidence="11">Queuosine biosynthesis protein QueC</fullName>
    </alternativeName>
</protein>
<evidence type="ECO:0000256" key="8">
    <source>
        <dbReference type="ARBA" id="ARBA00037993"/>
    </source>
</evidence>
<keyword evidence="7 11" id="KW-0067">ATP-binding</keyword>
<dbReference type="Pfam" id="PF06508">
    <property type="entry name" value="QueC"/>
    <property type="match status" value="1"/>
</dbReference>
<comment type="similarity">
    <text evidence="8 11">Belongs to the QueC family.</text>
</comment>
<feature type="binding site" evidence="11">
    <location>
        <position position="205"/>
    </location>
    <ligand>
        <name>Zn(2+)</name>
        <dbReference type="ChEBI" id="CHEBI:29105"/>
    </ligand>
</feature>
<evidence type="ECO:0000256" key="2">
    <source>
        <dbReference type="ARBA" id="ARBA00022598"/>
    </source>
</evidence>
<dbReference type="AlphaFoldDB" id="A0A2G9YJZ4"/>
<keyword evidence="3 11" id="KW-0479">Metal-binding</keyword>
<evidence type="ECO:0000256" key="4">
    <source>
        <dbReference type="ARBA" id="ARBA00022741"/>
    </source>
</evidence>
<accession>A0A2G9YJZ4</accession>
<comment type="catalytic activity">
    <reaction evidence="10 11">
        <text>7-carboxy-7-carbaguanine + NH4(+) + 2 ATP = 7-cyano-7-carbaguanine + 2 AMP + 2 diphosphate + 2 H(+)</text>
        <dbReference type="Rhea" id="RHEA:27982"/>
        <dbReference type="ChEBI" id="CHEBI:15378"/>
        <dbReference type="ChEBI" id="CHEBI:28938"/>
        <dbReference type="ChEBI" id="CHEBI:30616"/>
        <dbReference type="ChEBI" id="CHEBI:33019"/>
        <dbReference type="ChEBI" id="CHEBI:45075"/>
        <dbReference type="ChEBI" id="CHEBI:61036"/>
        <dbReference type="ChEBI" id="CHEBI:456215"/>
        <dbReference type="EC" id="6.3.4.20"/>
    </reaction>
</comment>
<evidence type="ECO:0000256" key="11">
    <source>
        <dbReference type="HAMAP-Rule" id="MF_01633"/>
    </source>
</evidence>
<dbReference type="CDD" id="cd01995">
    <property type="entry name" value="QueC-like"/>
    <property type="match status" value="1"/>
</dbReference>
<dbReference type="InterPro" id="IPR018317">
    <property type="entry name" value="QueC"/>
</dbReference>
<comment type="caution">
    <text evidence="12">The sequence shown here is derived from an EMBL/GenBank/DDBJ whole genome shotgun (WGS) entry which is preliminary data.</text>
</comment>
<dbReference type="Gene3D" id="3.40.50.620">
    <property type="entry name" value="HUPs"/>
    <property type="match status" value="1"/>
</dbReference>
<evidence type="ECO:0000256" key="3">
    <source>
        <dbReference type="ARBA" id="ARBA00022723"/>
    </source>
</evidence>
<evidence type="ECO:0000256" key="9">
    <source>
        <dbReference type="ARBA" id="ARBA00039149"/>
    </source>
</evidence>
<sequence length="226" mass="25198">MANNIAVVLLSGGLDSATTLYLARKQGYKCFCLIFDYGQRQKKEIEYAKKIARAANCPYKIIKINLPWKGSALLDKKIKIPKLANLRTCELANKIPSTYVPARNIIFLSFALSYAEAIGAKAIFIGAHVQDYSGYPDCRPQFYRAFKKVVLTGTKAGVEKKRIRIGTPLIHKTKAQIIKLGERLGVSFGLTWSCYRGGRVPCGECDSCYYRAKGFKEAGIKDPLKK</sequence>
<dbReference type="Proteomes" id="UP000231292">
    <property type="component" value="Unassembled WGS sequence"/>
</dbReference>
<keyword evidence="4 11" id="KW-0547">Nucleotide-binding</keyword>
<dbReference type="UniPathway" id="UPA00391"/>
<evidence type="ECO:0000256" key="5">
    <source>
        <dbReference type="ARBA" id="ARBA00022785"/>
    </source>
</evidence>
<evidence type="ECO:0000313" key="13">
    <source>
        <dbReference type="Proteomes" id="UP000231292"/>
    </source>
</evidence>
<dbReference type="PANTHER" id="PTHR42914">
    <property type="entry name" value="7-CYANO-7-DEAZAGUANINE SYNTHASE"/>
    <property type="match status" value="1"/>
</dbReference>
<dbReference type="EMBL" id="PCRK01000050">
    <property type="protein sequence ID" value="PIP19544.1"/>
    <property type="molecule type" value="Genomic_DNA"/>
</dbReference>
<feature type="binding site" evidence="11">
    <location>
        <begin position="10"/>
        <end position="20"/>
    </location>
    <ligand>
        <name>ATP</name>
        <dbReference type="ChEBI" id="CHEBI:30616"/>
    </ligand>
</feature>
<keyword evidence="6 11" id="KW-0862">Zinc</keyword>
<dbReference type="InterPro" id="IPR014729">
    <property type="entry name" value="Rossmann-like_a/b/a_fold"/>
</dbReference>
<dbReference type="GO" id="GO:0016879">
    <property type="term" value="F:ligase activity, forming carbon-nitrogen bonds"/>
    <property type="evidence" value="ECO:0007669"/>
    <property type="project" value="UniProtKB-UniRule"/>
</dbReference>
<evidence type="ECO:0000256" key="7">
    <source>
        <dbReference type="ARBA" id="ARBA00022840"/>
    </source>
</evidence>
<dbReference type="SUPFAM" id="SSF52402">
    <property type="entry name" value="Adenine nucleotide alpha hydrolases-like"/>
    <property type="match status" value="1"/>
</dbReference>
<evidence type="ECO:0000256" key="10">
    <source>
        <dbReference type="ARBA" id="ARBA00047890"/>
    </source>
</evidence>
<comment type="cofactor">
    <cofactor evidence="11">
        <name>Zn(2+)</name>
        <dbReference type="ChEBI" id="CHEBI:29105"/>
    </cofactor>
    <text evidence="11">Binds 1 zinc ion per subunit.</text>
</comment>
<feature type="binding site" evidence="11">
    <location>
        <position position="208"/>
    </location>
    <ligand>
        <name>Zn(2+)</name>
        <dbReference type="ChEBI" id="CHEBI:29105"/>
    </ligand>
</feature>
<comment type="function">
    <text evidence="11">Catalyzes the ATP-dependent conversion of 7-carboxy-7-deazaguanine (CDG) to 7-cyano-7-deazaguanine (preQ(0)).</text>
</comment>
<feature type="binding site" evidence="11">
    <location>
        <position position="202"/>
    </location>
    <ligand>
        <name>Zn(2+)</name>
        <dbReference type="ChEBI" id="CHEBI:29105"/>
    </ligand>
</feature>
<dbReference type="PANTHER" id="PTHR42914:SF1">
    <property type="entry name" value="7-CYANO-7-DEAZAGUANINE SYNTHASE"/>
    <property type="match status" value="1"/>
</dbReference>
<proteinExistence type="inferred from homology"/>
<keyword evidence="5 11" id="KW-0671">Queuosine biosynthesis</keyword>